<feature type="transmembrane region" description="Helical" evidence="9">
    <location>
        <begin position="39"/>
        <end position="58"/>
    </location>
</feature>
<feature type="transmembrane region" description="Helical" evidence="9">
    <location>
        <begin position="263"/>
        <end position="283"/>
    </location>
</feature>
<dbReference type="PANTHER" id="PTHR33451:SF3">
    <property type="entry name" value="MALATE-2H(+)_NA(+)-LACTATE ANTIPORTER"/>
    <property type="match status" value="1"/>
</dbReference>
<dbReference type="Proteomes" id="UP001595444">
    <property type="component" value="Unassembled WGS sequence"/>
</dbReference>
<dbReference type="InterPro" id="IPR004770">
    <property type="entry name" value="Na/H_antiport_NhaC"/>
</dbReference>
<keyword evidence="12" id="KW-1185">Reference proteome</keyword>
<organism evidence="11 12">
    <name type="scientific">Kordiimonas pumila</name>
    <dbReference type="NCBI Taxonomy" id="2161677"/>
    <lineage>
        <taxon>Bacteria</taxon>
        <taxon>Pseudomonadati</taxon>
        <taxon>Pseudomonadota</taxon>
        <taxon>Alphaproteobacteria</taxon>
        <taxon>Kordiimonadales</taxon>
        <taxon>Kordiimonadaceae</taxon>
        <taxon>Kordiimonas</taxon>
    </lineage>
</organism>
<keyword evidence="6 9" id="KW-1133">Transmembrane helix</keyword>
<gene>
    <name evidence="11" type="primary">nhaC</name>
    <name evidence="11" type="ORF">ACFOKA_09180</name>
</gene>
<feature type="domain" description="Na+/H+ antiporter NhaC-like C-terminal" evidence="10">
    <location>
        <begin position="166"/>
        <end position="463"/>
    </location>
</feature>
<evidence type="ECO:0000313" key="12">
    <source>
        <dbReference type="Proteomes" id="UP001595444"/>
    </source>
</evidence>
<feature type="transmembrane region" description="Helical" evidence="9">
    <location>
        <begin position="234"/>
        <end position="257"/>
    </location>
</feature>
<dbReference type="InterPro" id="IPR052180">
    <property type="entry name" value="NhaC_Na-H+_Antiporter"/>
</dbReference>
<dbReference type="NCBIfam" id="TIGR00931">
    <property type="entry name" value="antiport_nhaC"/>
    <property type="match status" value="1"/>
</dbReference>
<comment type="caution">
    <text evidence="11">The sequence shown here is derived from an EMBL/GenBank/DDBJ whole genome shotgun (WGS) entry which is preliminary data.</text>
</comment>
<proteinExistence type="inferred from homology"/>
<evidence type="ECO:0000256" key="4">
    <source>
        <dbReference type="ARBA" id="ARBA00022475"/>
    </source>
</evidence>
<dbReference type="RefSeq" id="WP_194214623.1">
    <property type="nucleotide sequence ID" value="NZ_CP061205.1"/>
</dbReference>
<reference evidence="12" key="1">
    <citation type="journal article" date="2019" name="Int. J. Syst. Evol. Microbiol.">
        <title>The Global Catalogue of Microorganisms (GCM) 10K type strain sequencing project: providing services to taxonomists for standard genome sequencing and annotation.</title>
        <authorList>
            <consortium name="The Broad Institute Genomics Platform"/>
            <consortium name="The Broad Institute Genome Sequencing Center for Infectious Disease"/>
            <person name="Wu L."/>
            <person name="Ma J."/>
        </authorList>
    </citation>
    <scope>NUCLEOTIDE SEQUENCE [LARGE SCALE GENOMIC DNA]</scope>
    <source>
        <strain evidence="12">KCTC 62164</strain>
    </source>
</reference>
<evidence type="ECO:0000256" key="8">
    <source>
        <dbReference type="ARBA" id="ARBA00038435"/>
    </source>
</evidence>
<dbReference type="PANTHER" id="PTHR33451">
    <property type="entry name" value="MALATE-2H(+)/NA(+)-LACTATE ANTIPORTER"/>
    <property type="match status" value="1"/>
</dbReference>
<feature type="transmembrane region" description="Helical" evidence="9">
    <location>
        <begin position="442"/>
        <end position="462"/>
    </location>
</feature>
<sequence>MANDQLGSPPLWLALIPVFALTGLLSLAVFYFGENASSGANQIALITATGITLLLAWWRKYKWAELEKAIAGAVSVTVSAILILLTVGALMGSWILSGTVPTMIYYGLKLISPDVFYVTVCLVCSVTSLSIGSSWSTVGTIGLGLMGVSASMGMAPEITAGAIISGAYFGDKMSPLSDTTNLAPAVAGTDLFTHIKHMVWTTAPAYIIALGLYTFLGIGLSTGINALELENQQLLLAETFGVSPVLLLPMALVFILAYRKVPAWPALLISTLTGCVFAIIFQYDAIVADGGLKAIWAVLISGYVAHTPNDVLNGLLSAGGMQSIMNTVWLIITAMTFGAVMEKLGFLEVIVRAILGAAHKPATLILATACTCIGTNIVASEQYISVVMPGRMFRTEYERSGLAPQNLSRVLEDSGTVTSALVPWNTCGAFLSGVLGVYTLSYLPYCFFNLLCPVFTVVYGFANFTIVRQQPIKANL</sequence>
<evidence type="ECO:0000256" key="9">
    <source>
        <dbReference type="SAM" id="Phobius"/>
    </source>
</evidence>
<protein>
    <submittedName>
        <fullName evidence="11">Na+/H+ antiporter NhaC</fullName>
    </submittedName>
</protein>
<name>A0ABV7D4X2_9PROT</name>
<keyword evidence="3" id="KW-0050">Antiport</keyword>
<evidence type="ECO:0000256" key="5">
    <source>
        <dbReference type="ARBA" id="ARBA00022692"/>
    </source>
</evidence>
<comment type="subcellular location">
    <subcellularLocation>
        <location evidence="1">Cell membrane</location>
        <topology evidence="1">Multi-pass membrane protein</topology>
    </subcellularLocation>
</comment>
<feature type="transmembrane region" description="Helical" evidence="9">
    <location>
        <begin position="143"/>
        <end position="169"/>
    </location>
</feature>
<dbReference type="InterPro" id="IPR018461">
    <property type="entry name" value="Na/H_Antiport_NhaC-like_C"/>
</dbReference>
<feature type="transmembrane region" description="Helical" evidence="9">
    <location>
        <begin position="205"/>
        <end position="227"/>
    </location>
</feature>
<keyword evidence="5 9" id="KW-0812">Transmembrane</keyword>
<keyword evidence="7 9" id="KW-0472">Membrane</keyword>
<feature type="transmembrane region" description="Helical" evidence="9">
    <location>
        <begin position="12"/>
        <end position="33"/>
    </location>
</feature>
<feature type="transmembrane region" description="Helical" evidence="9">
    <location>
        <begin position="115"/>
        <end position="136"/>
    </location>
</feature>
<keyword evidence="4" id="KW-1003">Cell membrane</keyword>
<keyword evidence="2" id="KW-0813">Transport</keyword>
<comment type="similarity">
    <text evidence="8">Belongs to the NhaC Na(+)/H(+) (TC 2.A.35) antiporter family.</text>
</comment>
<feature type="transmembrane region" description="Helical" evidence="9">
    <location>
        <begin position="70"/>
        <end position="95"/>
    </location>
</feature>
<evidence type="ECO:0000256" key="2">
    <source>
        <dbReference type="ARBA" id="ARBA00022448"/>
    </source>
</evidence>
<evidence type="ECO:0000256" key="3">
    <source>
        <dbReference type="ARBA" id="ARBA00022449"/>
    </source>
</evidence>
<feature type="transmembrane region" description="Helical" evidence="9">
    <location>
        <begin position="363"/>
        <end position="384"/>
    </location>
</feature>
<feature type="transmembrane region" description="Helical" evidence="9">
    <location>
        <begin position="328"/>
        <end position="351"/>
    </location>
</feature>
<evidence type="ECO:0000313" key="11">
    <source>
        <dbReference type="EMBL" id="MFC3052078.1"/>
    </source>
</evidence>
<dbReference type="EMBL" id="JBHRSL010000007">
    <property type="protein sequence ID" value="MFC3052078.1"/>
    <property type="molecule type" value="Genomic_DNA"/>
</dbReference>
<evidence type="ECO:0000256" key="7">
    <source>
        <dbReference type="ARBA" id="ARBA00023136"/>
    </source>
</evidence>
<evidence type="ECO:0000256" key="6">
    <source>
        <dbReference type="ARBA" id="ARBA00022989"/>
    </source>
</evidence>
<dbReference type="Pfam" id="PF03553">
    <property type="entry name" value="Na_H_antiporter"/>
    <property type="match status" value="1"/>
</dbReference>
<accession>A0ABV7D4X2</accession>
<evidence type="ECO:0000259" key="10">
    <source>
        <dbReference type="Pfam" id="PF03553"/>
    </source>
</evidence>
<evidence type="ECO:0000256" key="1">
    <source>
        <dbReference type="ARBA" id="ARBA00004651"/>
    </source>
</evidence>